<protein>
    <submittedName>
        <fullName evidence="1">Uncharacterized protein</fullName>
    </submittedName>
</protein>
<name>A0AAV4G4F3_9GAST</name>
<dbReference type="Proteomes" id="UP000762676">
    <property type="component" value="Unassembled WGS sequence"/>
</dbReference>
<accession>A0AAV4G4F3</accession>
<evidence type="ECO:0000313" key="1">
    <source>
        <dbReference type="EMBL" id="GFR79833.1"/>
    </source>
</evidence>
<comment type="caution">
    <text evidence="1">The sequence shown here is derived from an EMBL/GenBank/DDBJ whole genome shotgun (WGS) entry which is preliminary data.</text>
</comment>
<organism evidence="1 2">
    <name type="scientific">Elysia marginata</name>
    <dbReference type="NCBI Taxonomy" id="1093978"/>
    <lineage>
        <taxon>Eukaryota</taxon>
        <taxon>Metazoa</taxon>
        <taxon>Spiralia</taxon>
        <taxon>Lophotrochozoa</taxon>
        <taxon>Mollusca</taxon>
        <taxon>Gastropoda</taxon>
        <taxon>Heterobranchia</taxon>
        <taxon>Euthyneura</taxon>
        <taxon>Panpulmonata</taxon>
        <taxon>Sacoglossa</taxon>
        <taxon>Placobranchoidea</taxon>
        <taxon>Plakobranchidae</taxon>
        <taxon>Elysia</taxon>
    </lineage>
</organism>
<evidence type="ECO:0000313" key="2">
    <source>
        <dbReference type="Proteomes" id="UP000762676"/>
    </source>
</evidence>
<dbReference type="EMBL" id="BMAT01008187">
    <property type="protein sequence ID" value="GFR79833.1"/>
    <property type="molecule type" value="Genomic_DNA"/>
</dbReference>
<reference evidence="1 2" key="1">
    <citation type="journal article" date="2021" name="Elife">
        <title>Chloroplast acquisition without the gene transfer in kleptoplastic sea slugs, Plakobranchus ocellatus.</title>
        <authorList>
            <person name="Maeda T."/>
            <person name="Takahashi S."/>
            <person name="Yoshida T."/>
            <person name="Shimamura S."/>
            <person name="Takaki Y."/>
            <person name="Nagai Y."/>
            <person name="Toyoda A."/>
            <person name="Suzuki Y."/>
            <person name="Arimoto A."/>
            <person name="Ishii H."/>
            <person name="Satoh N."/>
            <person name="Nishiyama T."/>
            <person name="Hasebe M."/>
            <person name="Maruyama T."/>
            <person name="Minagawa J."/>
            <person name="Obokata J."/>
            <person name="Shigenobu S."/>
        </authorList>
    </citation>
    <scope>NUCLEOTIDE SEQUENCE [LARGE SCALE GENOMIC DNA]</scope>
</reference>
<sequence>MSIHIHLGYLRVLYNQTGFQDHPQLVMSFTQHHLPHYLRASAETSMSAKQRRLSEDVLQVMGMITIGTGTSMVVSDRENYVAKNFTQENHTNQHVHLIVIDHSPKAKFLMKKKPFDTTEPHGINIKEHVSFPNSIRCNKIMCRRGGVVCRDKGSLSLHPE</sequence>
<keyword evidence="2" id="KW-1185">Reference proteome</keyword>
<dbReference type="AlphaFoldDB" id="A0AAV4G4F3"/>
<gene>
    <name evidence="1" type="ORF">ElyMa_004031200</name>
</gene>
<proteinExistence type="predicted"/>